<comment type="subcellular location">
    <subcellularLocation>
        <location evidence="1">Membrane</location>
        <topology evidence="1">Multi-pass membrane protein</topology>
    </subcellularLocation>
</comment>
<sequence>MSVFLWILQILLALMFIGIGGQRLVRREAQLKRLPWTDGYPPAAIRALGVAELVAGLCLLVPGLFGWAPVLTPLAGAGLVVLMALAVVMHLRRGERQSAILPAILLVMSGTVVWGRLDQML</sequence>
<evidence type="ECO:0000256" key="4">
    <source>
        <dbReference type="ARBA" id="ARBA00023136"/>
    </source>
</evidence>
<feature type="transmembrane region" description="Helical" evidence="5">
    <location>
        <begin position="45"/>
        <end position="65"/>
    </location>
</feature>
<dbReference type="RefSeq" id="WP_210231733.1">
    <property type="nucleotide sequence ID" value="NZ_CP076022.1"/>
</dbReference>
<keyword evidence="4 5" id="KW-0472">Membrane</keyword>
<organism evidence="6 7">
    <name type="scientific">Arthrobacter jiangjiafuii</name>
    <dbReference type="NCBI Taxonomy" id="2817475"/>
    <lineage>
        <taxon>Bacteria</taxon>
        <taxon>Bacillati</taxon>
        <taxon>Actinomycetota</taxon>
        <taxon>Actinomycetes</taxon>
        <taxon>Micrococcales</taxon>
        <taxon>Micrococcaceae</taxon>
        <taxon>Arthrobacter</taxon>
    </lineage>
</organism>
<evidence type="ECO:0000313" key="6">
    <source>
        <dbReference type="EMBL" id="QWC10584.1"/>
    </source>
</evidence>
<dbReference type="AlphaFoldDB" id="A0A975M6K1"/>
<dbReference type="Proteomes" id="UP000676885">
    <property type="component" value="Chromosome"/>
</dbReference>
<keyword evidence="3 5" id="KW-1133">Transmembrane helix</keyword>
<evidence type="ECO:0000256" key="5">
    <source>
        <dbReference type="SAM" id="Phobius"/>
    </source>
</evidence>
<keyword evidence="2 5" id="KW-0812">Transmembrane</keyword>
<protein>
    <submittedName>
        <fullName evidence="6">DoxX family protein</fullName>
    </submittedName>
</protein>
<dbReference type="KEGG" id="ajg:KKR91_02770"/>
<evidence type="ECO:0000256" key="3">
    <source>
        <dbReference type="ARBA" id="ARBA00022989"/>
    </source>
</evidence>
<proteinExistence type="predicted"/>
<evidence type="ECO:0000313" key="7">
    <source>
        <dbReference type="Proteomes" id="UP000676885"/>
    </source>
</evidence>
<gene>
    <name evidence="6" type="ORF">KKR91_02770</name>
</gene>
<feature type="transmembrane region" description="Helical" evidence="5">
    <location>
        <begin position="71"/>
        <end position="91"/>
    </location>
</feature>
<feature type="transmembrane region" description="Helical" evidence="5">
    <location>
        <begin position="6"/>
        <end position="25"/>
    </location>
</feature>
<reference evidence="6 7" key="1">
    <citation type="submission" date="2021-05" db="EMBL/GenBank/DDBJ databases">
        <title>Novel species in genus Arthrobacter.</title>
        <authorList>
            <person name="Zhang G."/>
        </authorList>
    </citation>
    <scope>NUCLEOTIDE SEQUENCE [LARGE SCALE GENOMIC DNA]</scope>
    <source>
        <strain evidence="7">zg-ZUI227</strain>
    </source>
</reference>
<evidence type="ECO:0000256" key="1">
    <source>
        <dbReference type="ARBA" id="ARBA00004141"/>
    </source>
</evidence>
<dbReference type="EMBL" id="CP076022">
    <property type="protein sequence ID" value="QWC10584.1"/>
    <property type="molecule type" value="Genomic_DNA"/>
</dbReference>
<accession>A0A975M6K1</accession>
<dbReference type="GO" id="GO:0016020">
    <property type="term" value="C:membrane"/>
    <property type="evidence" value="ECO:0007669"/>
    <property type="project" value="UniProtKB-SubCell"/>
</dbReference>
<dbReference type="InterPro" id="IPR032808">
    <property type="entry name" value="DoxX"/>
</dbReference>
<evidence type="ECO:0000256" key="2">
    <source>
        <dbReference type="ARBA" id="ARBA00022692"/>
    </source>
</evidence>
<dbReference type="Pfam" id="PF13564">
    <property type="entry name" value="DoxX_2"/>
    <property type="match status" value="1"/>
</dbReference>
<name>A0A975M6K1_9MICC</name>
<feature type="transmembrane region" description="Helical" evidence="5">
    <location>
        <begin position="98"/>
        <end position="117"/>
    </location>
</feature>
<keyword evidence="7" id="KW-1185">Reference proteome</keyword>